<gene>
    <name evidence="1" type="ORF">GPUH_LOCUS12592</name>
</gene>
<keyword evidence="2" id="KW-1185">Reference proteome</keyword>
<evidence type="ECO:0000313" key="1">
    <source>
        <dbReference type="EMBL" id="VDN20725.1"/>
    </source>
</evidence>
<protein>
    <submittedName>
        <fullName evidence="3">Tektin</fullName>
    </submittedName>
</protein>
<proteinExistence type="predicted"/>
<evidence type="ECO:0000313" key="2">
    <source>
        <dbReference type="Proteomes" id="UP000271098"/>
    </source>
</evidence>
<name>A0A183DV51_9BILA</name>
<evidence type="ECO:0000313" key="3">
    <source>
        <dbReference type="WBParaSite" id="GPUH_0001260601-mRNA-1"/>
    </source>
</evidence>
<dbReference type="EMBL" id="UYRT01079441">
    <property type="protein sequence ID" value="VDN20725.1"/>
    <property type="molecule type" value="Genomic_DNA"/>
</dbReference>
<sequence length="259" mass="30310">MLNCIRKLLGIRKKYEIDEQDTEITKLYNAVVVARNELAHAKKRWRENQAHITCLRKTIHDLAKELKETKRLLSREKKYSDSSVSLDTDIIIDAQNELQAVNEQIRFFRSVLCMLNTANQVNFRWRENQAHITCLRKTIHDLAKELKETKRLLSRENKYSDSSVSLDTDIIIDAQNELQAVNEQIRFFRSVLCMYERDTRELRAHYASTNLRMQHSERCKAHLQTACAQAQNIAVQTFQQFQQNRGMNDADNEPENAAA</sequence>
<dbReference type="Proteomes" id="UP000271098">
    <property type="component" value="Unassembled WGS sequence"/>
</dbReference>
<organism evidence="3">
    <name type="scientific">Gongylonema pulchrum</name>
    <dbReference type="NCBI Taxonomy" id="637853"/>
    <lineage>
        <taxon>Eukaryota</taxon>
        <taxon>Metazoa</taxon>
        <taxon>Ecdysozoa</taxon>
        <taxon>Nematoda</taxon>
        <taxon>Chromadorea</taxon>
        <taxon>Rhabditida</taxon>
        <taxon>Spirurina</taxon>
        <taxon>Spiruromorpha</taxon>
        <taxon>Spiruroidea</taxon>
        <taxon>Gongylonematidae</taxon>
        <taxon>Gongylonema</taxon>
    </lineage>
</organism>
<dbReference type="AlphaFoldDB" id="A0A183DV51"/>
<reference evidence="3" key="1">
    <citation type="submission" date="2016-06" db="UniProtKB">
        <authorList>
            <consortium name="WormBaseParasite"/>
        </authorList>
    </citation>
    <scope>IDENTIFICATION</scope>
</reference>
<dbReference type="WBParaSite" id="GPUH_0001260601-mRNA-1">
    <property type="protein sequence ID" value="GPUH_0001260601-mRNA-1"/>
    <property type="gene ID" value="GPUH_0001260601"/>
</dbReference>
<reference evidence="1 2" key="2">
    <citation type="submission" date="2018-11" db="EMBL/GenBank/DDBJ databases">
        <authorList>
            <consortium name="Pathogen Informatics"/>
        </authorList>
    </citation>
    <scope>NUCLEOTIDE SEQUENCE [LARGE SCALE GENOMIC DNA]</scope>
</reference>
<dbReference type="OrthoDB" id="5815915at2759"/>
<accession>A0A183DV51</accession>